<evidence type="ECO:0000259" key="8">
    <source>
        <dbReference type="PROSITE" id="PS50405"/>
    </source>
</evidence>
<gene>
    <name evidence="9" type="ORF">AMK59_2041</name>
</gene>
<comment type="catalytic activity">
    <reaction evidence="5">
        <text>RX + glutathione = an S-substituted glutathione + a halide anion + H(+)</text>
        <dbReference type="Rhea" id="RHEA:16437"/>
        <dbReference type="ChEBI" id="CHEBI:15378"/>
        <dbReference type="ChEBI" id="CHEBI:16042"/>
        <dbReference type="ChEBI" id="CHEBI:17792"/>
        <dbReference type="ChEBI" id="CHEBI:57925"/>
        <dbReference type="ChEBI" id="CHEBI:90779"/>
        <dbReference type="EC" id="2.5.1.18"/>
    </reaction>
</comment>
<dbReference type="Gene3D" id="3.40.30.10">
    <property type="entry name" value="Glutaredoxin"/>
    <property type="match status" value="1"/>
</dbReference>
<dbReference type="InterPro" id="IPR010987">
    <property type="entry name" value="Glutathione-S-Trfase_C-like"/>
</dbReference>
<dbReference type="InterPro" id="IPR040077">
    <property type="entry name" value="GST_C_Theta"/>
</dbReference>
<dbReference type="EMBL" id="LJIG01000186">
    <property type="protein sequence ID" value="KRT86754.1"/>
    <property type="molecule type" value="Genomic_DNA"/>
</dbReference>
<reference evidence="9 10" key="1">
    <citation type="submission" date="2015-09" db="EMBL/GenBank/DDBJ databases">
        <title>Draft genome of the scarab beetle Oryctes borbonicus.</title>
        <authorList>
            <person name="Meyer J.M."/>
            <person name="Markov G.V."/>
            <person name="Baskaran P."/>
            <person name="Herrmann M."/>
            <person name="Sommer R.J."/>
            <person name="Roedelsperger C."/>
        </authorList>
    </citation>
    <scope>NUCLEOTIDE SEQUENCE [LARGE SCALE GENOMIC DNA]</scope>
    <source>
        <strain evidence="9">OB123</strain>
        <tissue evidence="9">Whole animal</tissue>
    </source>
</reference>
<dbReference type="GO" id="GO:0005737">
    <property type="term" value="C:cytoplasm"/>
    <property type="evidence" value="ECO:0007669"/>
    <property type="project" value="UniProtKB-SubCell"/>
</dbReference>
<dbReference type="FunFam" id="1.20.1050.10:FF:000039">
    <property type="entry name" value="Glutathione S-transferase theta-1"/>
    <property type="match status" value="1"/>
</dbReference>
<dbReference type="Proteomes" id="UP000051574">
    <property type="component" value="Unassembled WGS sequence"/>
</dbReference>
<dbReference type="SUPFAM" id="SSF47616">
    <property type="entry name" value="GST C-terminal domain-like"/>
    <property type="match status" value="1"/>
</dbReference>
<comment type="caution">
    <text evidence="9">The sequence shown here is derived from an EMBL/GenBank/DDBJ whole genome shotgun (WGS) entry which is preliminary data.</text>
</comment>
<sequence>MVLILYLDLLSQPCRALYVTLKLYNIPFKCEFVSIGKGEHLTEEFTKNVSRFNKLPVIDDDGFKLTESIAILRYLAKRENIAYYPQDAQIQARIDEFLEWHHLNLRFMCSIYFFRKFISPRFYGKITSPEKLKSAFDRMENSLDNMEKLWLSNGPYITGNHLTAADIWAACEIEQLTATGYDPKAGRPKLAAFLERVRNEANPFYDEAHEEIYKIAGLESRRSKL</sequence>
<keyword evidence="10" id="KW-1185">Reference proteome</keyword>
<dbReference type="SFLD" id="SFLDG00358">
    <property type="entry name" value="Main_(cytGST)"/>
    <property type="match status" value="1"/>
</dbReference>
<feature type="chain" id="PRO_5006668677" evidence="6">
    <location>
        <begin position="17"/>
        <end position="225"/>
    </location>
</feature>
<dbReference type="CDD" id="cd03183">
    <property type="entry name" value="GST_C_Theta"/>
    <property type="match status" value="1"/>
</dbReference>
<accession>A0A0T6BHC5</accession>
<dbReference type="GO" id="GO:0004364">
    <property type="term" value="F:glutathione transferase activity"/>
    <property type="evidence" value="ECO:0007669"/>
    <property type="project" value="UniProtKB-EC"/>
</dbReference>
<evidence type="ECO:0000313" key="10">
    <source>
        <dbReference type="Proteomes" id="UP000051574"/>
    </source>
</evidence>
<dbReference type="InterPro" id="IPR051369">
    <property type="entry name" value="GST_Theta"/>
</dbReference>
<dbReference type="GO" id="GO:0006749">
    <property type="term" value="P:glutathione metabolic process"/>
    <property type="evidence" value="ECO:0007669"/>
    <property type="project" value="TreeGrafter"/>
</dbReference>
<dbReference type="InterPro" id="IPR040079">
    <property type="entry name" value="Glutathione_S-Trfase"/>
</dbReference>
<feature type="domain" description="GST N-terminal" evidence="7">
    <location>
        <begin position="1"/>
        <end position="83"/>
    </location>
</feature>
<comment type="similarity">
    <text evidence="2">Belongs to the GST superfamily. Theta family.</text>
</comment>
<dbReference type="InterPro" id="IPR004046">
    <property type="entry name" value="GST_C"/>
</dbReference>
<dbReference type="Gene3D" id="1.20.1050.10">
    <property type="match status" value="1"/>
</dbReference>
<dbReference type="FunFam" id="3.40.30.10:FF:000176">
    <property type="entry name" value="Glutathione S-transferase theta-1"/>
    <property type="match status" value="1"/>
</dbReference>
<evidence type="ECO:0000256" key="5">
    <source>
        <dbReference type="ARBA" id="ARBA00047960"/>
    </source>
</evidence>
<dbReference type="PANTHER" id="PTHR43917:SF8">
    <property type="entry name" value="GH16740P-RELATED"/>
    <property type="match status" value="1"/>
</dbReference>
<comment type="subcellular location">
    <subcellularLocation>
        <location evidence="1">Cytoplasm</location>
    </subcellularLocation>
</comment>
<dbReference type="InterPro" id="IPR004045">
    <property type="entry name" value="Glutathione_S-Trfase_N"/>
</dbReference>
<feature type="domain" description="GST C-terminal" evidence="8">
    <location>
        <begin position="87"/>
        <end position="225"/>
    </location>
</feature>
<dbReference type="PROSITE" id="PS50405">
    <property type="entry name" value="GST_CTER"/>
    <property type="match status" value="1"/>
</dbReference>
<keyword evidence="3" id="KW-0963">Cytoplasm</keyword>
<dbReference type="InterPro" id="IPR036249">
    <property type="entry name" value="Thioredoxin-like_sf"/>
</dbReference>
<dbReference type="PROSITE" id="PS50404">
    <property type="entry name" value="GST_NTER"/>
    <property type="match status" value="1"/>
</dbReference>
<evidence type="ECO:0000256" key="2">
    <source>
        <dbReference type="ARBA" id="ARBA00009899"/>
    </source>
</evidence>
<dbReference type="SUPFAM" id="SSF52833">
    <property type="entry name" value="Thioredoxin-like"/>
    <property type="match status" value="1"/>
</dbReference>
<feature type="signal peptide" evidence="6">
    <location>
        <begin position="1"/>
        <end position="16"/>
    </location>
</feature>
<evidence type="ECO:0000313" key="9">
    <source>
        <dbReference type="EMBL" id="KRT86754.1"/>
    </source>
</evidence>
<protein>
    <submittedName>
        <fullName evidence="9">Glutathione S-transferase</fullName>
    </submittedName>
</protein>
<dbReference type="PANTHER" id="PTHR43917">
    <property type="match status" value="1"/>
</dbReference>
<keyword evidence="4 9" id="KW-0808">Transferase</keyword>
<organism evidence="9 10">
    <name type="scientific">Oryctes borbonicus</name>
    <dbReference type="NCBI Taxonomy" id="1629725"/>
    <lineage>
        <taxon>Eukaryota</taxon>
        <taxon>Metazoa</taxon>
        <taxon>Ecdysozoa</taxon>
        <taxon>Arthropoda</taxon>
        <taxon>Hexapoda</taxon>
        <taxon>Insecta</taxon>
        <taxon>Pterygota</taxon>
        <taxon>Neoptera</taxon>
        <taxon>Endopterygota</taxon>
        <taxon>Coleoptera</taxon>
        <taxon>Polyphaga</taxon>
        <taxon>Scarabaeiformia</taxon>
        <taxon>Scarabaeidae</taxon>
        <taxon>Dynastinae</taxon>
        <taxon>Oryctes</taxon>
    </lineage>
</organism>
<evidence type="ECO:0000256" key="1">
    <source>
        <dbReference type="ARBA" id="ARBA00004496"/>
    </source>
</evidence>
<evidence type="ECO:0000256" key="4">
    <source>
        <dbReference type="ARBA" id="ARBA00022679"/>
    </source>
</evidence>
<proteinExistence type="inferred from homology"/>
<dbReference type="AlphaFoldDB" id="A0A0T6BHC5"/>
<dbReference type="InterPro" id="IPR036282">
    <property type="entry name" value="Glutathione-S-Trfase_C_sf"/>
</dbReference>
<evidence type="ECO:0000256" key="3">
    <source>
        <dbReference type="ARBA" id="ARBA00022490"/>
    </source>
</evidence>
<evidence type="ECO:0000256" key="6">
    <source>
        <dbReference type="SAM" id="SignalP"/>
    </source>
</evidence>
<evidence type="ECO:0000259" key="7">
    <source>
        <dbReference type="PROSITE" id="PS50404"/>
    </source>
</evidence>
<name>A0A0T6BHC5_9SCAR</name>
<keyword evidence="6" id="KW-0732">Signal</keyword>
<dbReference type="Pfam" id="PF00043">
    <property type="entry name" value="GST_C"/>
    <property type="match status" value="1"/>
</dbReference>
<dbReference type="OrthoDB" id="422574at2759"/>
<dbReference type="Pfam" id="PF02798">
    <property type="entry name" value="GST_N"/>
    <property type="match status" value="1"/>
</dbReference>
<dbReference type="SFLD" id="SFLDS00019">
    <property type="entry name" value="Glutathione_Transferase_(cytos"/>
    <property type="match status" value="1"/>
</dbReference>